<feature type="transmembrane region" description="Helical" evidence="1">
    <location>
        <begin position="42"/>
        <end position="60"/>
    </location>
</feature>
<keyword evidence="1" id="KW-0812">Transmembrane</keyword>
<organism evidence="2">
    <name type="scientific">viral metagenome</name>
    <dbReference type="NCBI Taxonomy" id="1070528"/>
    <lineage>
        <taxon>unclassified sequences</taxon>
        <taxon>metagenomes</taxon>
        <taxon>organismal metagenomes</taxon>
    </lineage>
</organism>
<dbReference type="AlphaFoldDB" id="A0A6C0KNK5"/>
<proteinExistence type="predicted"/>
<evidence type="ECO:0000256" key="1">
    <source>
        <dbReference type="SAM" id="Phobius"/>
    </source>
</evidence>
<keyword evidence="1" id="KW-1133">Transmembrane helix</keyword>
<name>A0A6C0KNK5_9ZZZZ</name>
<reference evidence="2" key="1">
    <citation type="journal article" date="2020" name="Nature">
        <title>Giant virus diversity and host interactions through global metagenomics.</title>
        <authorList>
            <person name="Schulz F."/>
            <person name="Roux S."/>
            <person name="Paez-Espino D."/>
            <person name="Jungbluth S."/>
            <person name="Walsh D.A."/>
            <person name="Denef V.J."/>
            <person name="McMahon K.D."/>
            <person name="Konstantinidis K.T."/>
            <person name="Eloe-Fadrosh E.A."/>
            <person name="Kyrpides N.C."/>
            <person name="Woyke T."/>
        </authorList>
    </citation>
    <scope>NUCLEOTIDE SEQUENCE</scope>
    <source>
        <strain evidence="2">GVMAG-S-3300013006-138</strain>
    </source>
</reference>
<protein>
    <submittedName>
        <fullName evidence="2">Uncharacterized protein</fullName>
    </submittedName>
</protein>
<feature type="transmembrane region" description="Helical" evidence="1">
    <location>
        <begin position="6"/>
        <end position="22"/>
    </location>
</feature>
<dbReference type="EMBL" id="MN740926">
    <property type="protein sequence ID" value="QHU18280.1"/>
    <property type="molecule type" value="Genomic_DNA"/>
</dbReference>
<accession>A0A6C0KNK5</accession>
<sequence length="111" mass="11792">MDVSNSGFWIAIGVGGAVIGTLSFSQQYSSKQPNEDIRIRSIFRDFCIGAFLTAIIYMFLPDSIESLISSGKSAISSAFSFSGGGSGSITTTTTTKSVNNDIELQFGPARF</sequence>
<evidence type="ECO:0000313" key="2">
    <source>
        <dbReference type="EMBL" id="QHU18280.1"/>
    </source>
</evidence>
<keyword evidence="1" id="KW-0472">Membrane</keyword>